<gene>
    <name evidence="2" type="primary">MCOLN2</name>
</gene>
<evidence type="ECO:0000313" key="2">
    <source>
        <dbReference type="RefSeq" id="XP_074232208.1"/>
    </source>
</evidence>
<organism evidence="1 2">
    <name type="scientific">Camelus bactrianus</name>
    <name type="common">Bactrian camel</name>
    <dbReference type="NCBI Taxonomy" id="9837"/>
    <lineage>
        <taxon>Eukaryota</taxon>
        <taxon>Metazoa</taxon>
        <taxon>Chordata</taxon>
        <taxon>Craniata</taxon>
        <taxon>Vertebrata</taxon>
        <taxon>Euteleostomi</taxon>
        <taxon>Mammalia</taxon>
        <taxon>Eutheria</taxon>
        <taxon>Laurasiatheria</taxon>
        <taxon>Artiodactyla</taxon>
        <taxon>Tylopoda</taxon>
        <taxon>Camelidae</taxon>
        <taxon>Camelus</taxon>
    </lineage>
</organism>
<accession>A0AC58RCD8</accession>
<protein>
    <submittedName>
        <fullName evidence="2">Mucolipin-2 isoform X4</fullName>
    </submittedName>
</protein>
<name>A0AC58RCD8_CAMBA</name>
<keyword evidence="1" id="KW-1185">Reference proteome</keyword>
<sequence length="604" mass="69299">MARGVEVLDLPVWSRASGRSQWPRCRDSMAHLDSEVKEECLREDLKFYFMNPCEKFRARQQIPWKLCLQILKIVMVTTQLVRFGLSNQLVVAFKEENAAAFKHLFLKGYSGTDEDDYSCSVYTQEDAYESIFFAINQYHRLRNISLGTLGYGESEGNRIGLKVCKQHYKKGTMFPSNETLNIDSDIKIDCIHLDLQALSQSSQDWKNSSFFSLEFYRLLQVEISFQLKGIDLQTIHSRELPDCYVFQNTITFDNNAHSGKIKIYFDSDANIEECKDLTISGSIQKNTQYVLVFDAFVIVICLASLILCTRSIVLALRLRKRFLNFFLEKYKRQVCDADQWEFVNGWYVLVITSDLMTVIGSVLKMEIKAKNLTNYNLCSILLGTSTLFVWVGVIRYLGYFQAYNVLILTMQASLPKVLRFCACAGMIYLGYTFCGWIVLGPYHNKFQNLNTVAECLFSLVNGDDMYATFAHIQQKSLLVWLFSRLYLYSFISLFIYMILSLFIALITDSYDTIKKYQQNGFPVTDLQEFLKESSSKEKCQKESSAFLSRVCCLRSAGGKSAVLTATEMALSKGDRGWTAPQNCQKHAVKLQIISRSDDHLILVN</sequence>
<proteinExistence type="predicted"/>
<evidence type="ECO:0000313" key="1">
    <source>
        <dbReference type="Proteomes" id="UP001732780"/>
    </source>
</evidence>
<dbReference type="RefSeq" id="XP_074232208.1">
    <property type="nucleotide sequence ID" value="XM_074376107.1"/>
</dbReference>
<dbReference type="Proteomes" id="UP001732780">
    <property type="component" value="Chromosome 13"/>
</dbReference>
<reference evidence="2" key="1">
    <citation type="submission" date="2025-08" db="UniProtKB">
        <authorList>
            <consortium name="RefSeq"/>
        </authorList>
    </citation>
    <scope>IDENTIFICATION</scope>
    <source>
        <tissue evidence="2">Blood</tissue>
    </source>
</reference>